<proteinExistence type="inferred from homology"/>
<evidence type="ECO:0000313" key="8">
    <source>
        <dbReference type="EMBL" id="MBN4067466.1"/>
    </source>
</evidence>
<keyword evidence="3 6" id="KW-0808">Transferase</keyword>
<comment type="similarity">
    <text evidence="6">Belongs to the fabD family.</text>
</comment>
<dbReference type="GO" id="GO:0004314">
    <property type="term" value="F:[acyl-carrier-protein] S-malonyltransferase activity"/>
    <property type="evidence" value="ECO:0007669"/>
    <property type="project" value="UniProtKB-EC"/>
</dbReference>
<dbReference type="InterPro" id="IPR001227">
    <property type="entry name" value="Ac_transferase_dom_sf"/>
</dbReference>
<dbReference type="InterPro" id="IPR016036">
    <property type="entry name" value="Malonyl_transacylase_ACP-bd"/>
</dbReference>
<gene>
    <name evidence="8" type="primary">fabD</name>
    <name evidence="8" type="ORF">JYU14_05220</name>
</gene>
<dbReference type="Gene3D" id="3.30.70.250">
    <property type="entry name" value="Malonyl-CoA ACP transacylase, ACP-binding"/>
    <property type="match status" value="1"/>
</dbReference>
<name>A0ABS3ARU3_9BACT</name>
<evidence type="ECO:0000256" key="4">
    <source>
        <dbReference type="ARBA" id="ARBA00023315"/>
    </source>
</evidence>
<dbReference type="Proteomes" id="UP000722121">
    <property type="component" value="Unassembled WGS sequence"/>
</dbReference>
<keyword evidence="4 6" id="KW-0012">Acyltransferase</keyword>
<evidence type="ECO:0000256" key="3">
    <source>
        <dbReference type="ARBA" id="ARBA00022679"/>
    </source>
</evidence>
<evidence type="ECO:0000256" key="1">
    <source>
        <dbReference type="ARBA" id="ARBA00013258"/>
    </source>
</evidence>
<dbReference type="SMART" id="SM00827">
    <property type="entry name" value="PKS_AT"/>
    <property type="match status" value="1"/>
</dbReference>
<reference evidence="8 9" key="1">
    <citation type="submission" date="2021-02" db="EMBL/GenBank/DDBJ databases">
        <title>Activity-based single-cell genomes from oceanic crustal fluid captures similar information to metagenomic and metatranscriptomic surveys with orders of magnitude less sampling.</title>
        <authorList>
            <person name="D'Angelo T.S."/>
            <person name="Orcutt B.N."/>
        </authorList>
    </citation>
    <scope>NUCLEOTIDE SEQUENCE [LARGE SCALE GENOMIC DNA]</scope>
    <source>
        <strain evidence="8">AH-315-G07</strain>
    </source>
</reference>
<dbReference type="EMBL" id="JAFITR010000154">
    <property type="protein sequence ID" value="MBN4067466.1"/>
    <property type="molecule type" value="Genomic_DNA"/>
</dbReference>
<dbReference type="InterPro" id="IPR016035">
    <property type="entry name" value="Acyl_Trfase/lysoPLipase"/>
</dbReference>
<dbReference type="InterPro" id="IPR050858">
    <property type="entry name" value="Mal-CoA-ACP_Trans/PKS_FabD"/>
</dbReference>
<dbReference type="InterPro" id="IPR004410">
    <property type="entry name" value="Malonyl_CoA-ACP_transAc_FabD"/>
</dbReference>
<accession>A0ABS3ARU3</accession>
<comment type="caution">
    <text evidence="8">The sequence shown here is derived from an EMBL/GenBank/DDBJ whole genome shotgun (WGS) entry which is preliminary data.</text>
</comment>
<sequence length="318" mass="34711">MSQDRIEDRKTAFLFPGQGAQYVGMGRDFYDAFPEAREVFDEADSILNRKLTHLIFEGPADLLTQTHNSQLAIYVTSYAMVKVLEKQLPSLRPAVCSGLSLGEYTALTAAHKLPFAEGMKVVECRATLMSQACEMTKGTMAAVLGMDADDVTRVVEEVALPEDLWVANYNCPGQSVISGTLQGVEAGKEALSKQGAKRVLFLDVHGAFHSGLMASAQEGLRKFLSSAQIVESDIPIVMNVPGKYVKSLDAMRNYMVEQLVSPVRWEQGVREIAATGVNLFIEIGPGRALTGMNKKMKLEGVLCNIGKVADLEQFAQKI</sequence>
<feature type="domain" description="Malonyl-CoA:ACP transacylase (MAT)" evidence="7">
    <location>
        <begin position="14"/>
        <end position="308"/>
    </location>
</feature>
<dbReference type="PIRSF" id="PIRSF000446">
    <property type="entry name" value="Mct"/>
    <property type="match status" value="1"/>
</dbReference>
<dbReference type="PANTHER" id="PTHR42681:SF1">
    <property type="entry name" value="MALONYL-COA-ACYL CARRIER PROTEIN TRANSACYLASE, MITOCHONDRIAL"/>
    <property type="match status" value="1"/>
</dbReference>
<dbReference type="InterPro" id="IPR024925">
    <property type="entry name" value="Malonyl_CoA-ACP_transAc"/>
</dbReference>
<dbReference type="Pfam" id="PF00698">
    <property type="entry name" value="Acyl_transf_1"/>
    <property type="match status" value="1"/>
</dbReference>
<evidence type="ECO:0000256" key="5">
    <source>
        <dbReference type="ARBA" id="ARBA00048462"/>
    </source>
</evidence>
<evidence type="ECO:0000256" key="2">
    <source>
        <dbReference type="ARBA" id="ARBA00018953"/>
    </source>
</evidence>
<dbReference type="InterPro" id="IPR003965">
    <property type="entry name" value="Fatty_acid_synthase"/>
</dbReference>
<dbReference type="PRINTS" id="PR01483">
    <property type="entry name" value="FASYNTHASE"/>
</dbReference>
<keyword evidence="9" id="KW-1185">Reference proteome</keyword>
<dbReference type="Gene3D" id="3.40.366.10">
    <property type="entry name" value="Malonyl-Coenzyme A Acyl Carrier Protein, domain 2"/>
    <property type="match status" value="1"/>
</dbReference>
<evidence type="ECO:0000256" key="6">
    <source>
        <dbReference type="PIRNR" id="PIRNR000446"/>
    </source>
</evidence>
<dbReference type="EC" id="2.3.1.39" evidence="1 6"/>
<dbReference type="SUPFAM" id="SSF52151">
    <property type="entry name" value="FabD/lysophospholipase-like"/>
    <property type="match status" value="1"/>
</dbReference>
<comment type="catalytic activity">
    <reaction evidence="5 6">
        <text>holo-[ACP] + malonyl-CoA = malonyl-[ACP] + CoA</text>
        <dbReference type="Rhea" id="RHEA:41792"/>
        <dbReference type="Rhea" id="RHEA-COMP:9623"/>
        <dbReference type="Rhea" id="RHEA-COMP:9685"/>
        <dbReference type="ChEBI" id="CHEBI:57287"/>
        <dbReference type="ChEBI" id="CHEBI:57384"/>
        <dbReference type="ChEBI" id="CHEBI:64479"/>
        <dbReference type="ChEBI" id="CHEBI:78449"/>
        <dbReference type="EC" id="2.3.1.39"/>
    </reaction>
</comment>
<evidence type="ECO:0000259" key="7">
    <source>
        <dbReference type="SMART" id="SM00827"/>
    </source>
</evidence>
<organism evidence="8 9">
    <name type="scientific">Simkania negevensis</name>
    <dbReference type="NCBI Taxonomy" id="83561"/>
    <lineage>
        <taxon>Bacteria</taxon>
        <taxon>Pseudomonadati</taxon>
        <taxon>Chlamydiota</taxon>
        <taxon>Chlamydiia</taxon>
        <taxon>Parachlamydiales</taxon>
        <taxon>Simkaniaceae</taxon>
        <taxon>Simkania</taxon>
    </lineage>
</organism>
<dbReference type="NCBIfam" id="TIGR00128">
    <property type="entry name" value="fabD"/>
    <property type="match status" value="1"/>
</dbReference>
<evidence type="ECO:0000313" key="9">
    <source>
        <dbReference type="Proteomes" id="UP000722121"/>
    </source>
</evidence>
<dbReference type="InterPro" id="IPR014043">
    <property type="entry name" value="Acyl_transferase_dom"/>
</dbReference>
<protein>
    <recommendedName>
        <fullName evidence="2 6">Malonyl CoA-acyl carrier protein transacylase</fullName>
        <ecNumber evidence="1 6">2.3.1.39</ecNumber>
    </recommendedName>
</protein>
<dbReference type="PANTHER" id="PTHR42681">
    <property type="entry name" value="MALONYL-COA-ACYL CARRIER PROTEIN TRANSACYLASE, MITOCHONDRIAL"/>
    <property type="match status" value="1"/>
</dbReference>
<dbReference type="SUPFAM" id="SSF55048">
    <property type="entry name" value="Probable ACP-binding domain of malonyl-CoA ACP transacylase"/>
    <property type="match status" value="1"/>
</dbReference>